<dbReference type="Proteomes" id="UP000031675">
    <property type="component" value="Unassembled WGS sequence"/>
</dbReference>
<feature type="compositionally biased region" description="Pro residues" evidence="1">
    <location>
        <begin position="57"/>
        <end position="67"/>
    </location>
</feature>
<evidence type="ECO:0000256" key="1">
    <source>
        <dbReference type="SAM" id="MobiDB-lite"/>
    </source>
</evidence>
<accession>A0A0C2FZT8</accession>
<keyword evidence="3" id="KW-1185">Reference proteome</keyword>
<proteinExistence type="predicted"/>
<dbReference type="Pfam" id="PF18944">
    <property type="entry name" value="DUF5691"/>
    <property type="match status" value="2"/>
</dbReference>
<name>A0A0C2FZT8_9ACTN</name>
<comment type="caution">
    <text evidence="2">The sequence shown here is derived from an EMBL/GenBank/DDBJ whole genome shotgun (WGS) entry which is preliminary data.</text>
</comment>
<dbReference type="EMBL" id="JROO01000058">
    <property type="protein sequence ID" value="KIH96563.1"/>
    <property type="molecule type" value="Genomic_DNA"/>
</dbReference>
<feature type="region of interest" description="Disordered" evidence="1">
    <location>
        <begin position="42"/>
        <end position="68"/>
    </location>
</feature>
<reference evidence="3" key="1">
    <citation type="journal article" date="2015" name="Chem. Biol.">
        <title>Structure, bioactivity, and resistance mechanism of streptomonomicin, an unusual lasso Peptide from an understudied halophilic actinomycete.</title>
        <authorList>
            <person name="Metelev M."/>
            <person name="Tietz J.I."/>
            <person name="Melby J.O."/>
            <person name="Blair P.M."/>
            <person name="Zhu L."/>
            <person name="Livnat I."/>
            <person name="Severinov K."/>
            <person name="Mitchell D.A."/>
        </authorList>
    </citation>
    <scope>NUCLEOTIDE SEQUENCE [LARGE SCALE GENOMIC DNA]</scope>
    <source>
        <strain evidence="3">YIM 90003</strain>
    </source>
</reference>
<feature type="region of interest" description="Disordered" evidence="1">
    <location>
        <begin position="1"/>
        <end position="22"/>
    </location>
</feature>
<gene>
    <name evidence="2" type="ORF">LP52_24330</name>
</gene>
<organism evidence="2 3">
    <name type="scientific">Streptomonospora alba</name>
    <dbReference type="NCBI Taxonomy" id="183763"/>
    <lineage>
        <taxon>Bacteria</taxon>
        <taxon>Bacillati</taxon>
        <taxon>Actinomycetota</taxon>
        <taxon>Actinomycetes</taxon>
        <taxon>Streptosporangiales</taxon>
        <taxon>Nocardiopsidaceae</taxon>
        <taxon>Streptomonospora</taxon>
    </lineage>
</organism>
<dbReference type="AlphaFoldDB" id="A0A0C2FZT8"/>
<dbReference type="STRING" id="183763.LP52_24330"/>
<sequence length="460" mass="50306">MVGTARRTVPAPSGIPHLDRGDPARTLLDRAALAAVRARAGRLPTRFEPDDPGGFEPAPPESAPLPPEGAARRLADLLDEDSALLLEWLELARCRGVRVPPESLPALLDRCARDTRRMAPALLAVAGRRGLWLAGFDSRWGYLRLLAAAAELTVEEWRSRPAQERHALLEAREPRLTAADEPLLEEALADRSARVRGLAMGLAARLPESRHARRLARCAGRHLRRGADDRPEIRLPDPADPELARVLGVEPRPRQAGGRSRETRLQQLWTLISHAPLDTWRGRLGATPADVAAFAAATDGELLEALANAAVLQRDREWARALLPIVLERLTGGHDVRASRGTALLALLPPEERCSWALERLRADRREPTPDTVLPVVKHVECAWTGGLGEQVAEALAGAERGDASVVQLCAAAGPRMPPSLHDRVVAGVRARRVGERGLEALGRLADTLRYRSRMHKEFR</sequence>
<dbReference type="InterPro" id="IPR043746">
    <property type="entry name" value="DUF5691"/>
</dbReference>
<evidence type="ECO:0000313" key="3">
    <source>
        <dbReference type="Proteomes" id="UP000031675"/>
    </source>
</evidence>
<protein>
    <submittedName>
        <fullName evidence="2">Uncharacterized protein</fullName>
    </submittedName>
</protein>
<evidence type="ECO:0000313" key="2">
    <source>
        <dbReference type="EMBL" id="KIH96563.1"/>
    </source>
</evidence>